<dbReference type="EMBL" id="DWVZ01000158">
    <property type="protein sequence ID" value="HJC64327.1"/>
    <property type="molecule type" value="Genomic_DNA"/>
</dbReference>
<evidence type="ECO:0000313" key="3">
    <source>
        <dbReference type="Proteomes" id="UP000823886"/>
    </source>
</evidence>
<feature type="region of interest" description="Disordered" evidence="1">
    <location>
        <begin position="331"/>
        <end position="352"/>
    </location>
</feature>
<evidence type="ECO:0000256" key="1">
    <source>
        <dbReference type="SAM" id="MobiDB-lite"/>
    </source>
</evidence>
<proteinExistence type="predicted"/>
<comment type="caution">
    <text evidence="2">The sequence shown here is derived from an EMBL/GenBank/DDBJ whole genome shotgun (WGS) entry which is preliminary data.</text>
</comment>
<dbReference type="InterPro" id="IPR052209">
    <property type="entry name" value="CbiZ"/>
</dbReference>
<reference evidence="2" key="2">
    <citation type="submission" date="2021-04" db="EMBL/GenBank/DDBJ databases">
        <authorList>
            <person name="Gilroy R."/>
        </authorList>
    </citation>
    <scope>NUCLEOTIDE SEQUENCE</scope>
    <source>
        <strain evidence="2">ChiBcec2-3848</strain>
    </source>
</reference>
<organism evidence="2 3">
    <name type="scientific">Candidatus Blautia merdavium</name>
    <dbReference type="NCBI Taxonomy" id="2838494"/>
    <lineage>
        <taxon>Bacteria</taxon>
        <taxon>Bacillati</taxon>
        <taxon>Bacillota</taxon>
        <taxon>Clostridia</taxon>
        <taxon>Lachnospirales</taxon>
        <taxon>Lachnospiraceae</taxon>
        <taxon>Blautia</taxon>
    </lineage>
</organism>
<feature type="compositionally biased region" description="Basic and acidic residues" evidence="1">
    <location>
        <begin position="331"/>
        <end position="344"/>
    </location>
</feature>
<dbReference type="InterPro" id="IPR002808">
    <property type="entry name" value="AdoCbi_amidolase"/>
</dbReference>
<dbReference type="PANTHER" id="PTHR35336:SF5">
    <property type="entry name" value="ADENOSYLCOBINAMIDE AMIDOHYDROLASE"/>
    <property type="match status" value="1"/>
</dbReference>
<name>A0A9D2PNK7_9FIRM</name>
<protein>
    <submittedName>
        <fullName evidence="2">Adenosylcobinamide amidohydrolase</fullName>
    </submittedName>
</protein>
<sequence length="379" mass="41162">MQIDTLPAGDPVHRDQKCIVVPFAGKRRVLSTCQLNGGYQEGLTAVFNNDVDPGDGTKCRLLAPSYEEHLALTAEMLGLDRHTAAGMSTAASMDNAAIRTERFGSTAVTAVVTAGIEVNGGRVGDPASWDEAAEQEASVKAGTINIMLFISTDMSPGGLARAMVTCTEAKAAALQELLVSSRYSMGIATGSGTDSTIVVCNAESPICLNNAGKHCKLGELIGKAVKAAVKEALYLQTGLSPEKQHHILRRTDRLGITEESLWEDFLKQNQERSIRREDFAEQMYKIGQRDELVAAVSLYVHLLDQLLWGMLSLQEAYGMGQKILEMMMPERKNAGSGEPSKERETEEDAGAAGIREKEQVLTMMIQQLKRRLNGFISIK</sequence>
<gene>
    <name evidence="2" type="ORF">H9753_12045</name>
</gene>
<reference evidence="2" key="1">
    <citation type="journal article" date="2021" name="PeerJ">
        <title>Extensive microbial diversity within the chicken gut microbiome revealed by metagenomics and culture.</title>
        <authorList>
            <person name="Gilroy R."/>
            <person name="Ravi A."/>
            <person name="Getino M."/>
            <person name="Pursley I."/>
            <person name="Horton D.L."/>
            <person name="Alikhan N.F."/>
            <person name="Baker D."/>
            <person name="Gharbi K."/>
            <person name="Hall N."/>
            <person name="Watson M."/>
            <person name="Adriaenssens E.M."/>
            <person name="Foster-Nyarko E."/>
            <person name="Jarju S."/>
            <person name="Secka A."/>
            <person name="Antonio M."/>
            <person name="Oren A."/>
            <person name="Chaudhuri R.R."/>
            <person name="La Ragione R."/>
            <person name="Hildebrand F."/>
            <person name="Pallen M.J."/>
        </authorList>
    </citation>
    <scope>NUCLEOTIDE SEQUENCE</scope>
    <source>
        <strain evidence="2">ChiBcec2-3848</strain>
    </source>
</reference>
<accession>A0A9D2PNK7</accession>
<evidence type="ECO:0000313" key="2">
    <source>
        <dbReference type="EMBL" id="HJC64327.1"/>
    </source>
</evidence>
<dbReference type="Proteomes" id="UP000823886">
    <property type="component" value="Unassembled WGS sequence"/>
</dbReference>
<dbReference type="AlphaFoldDB" id="A0A9D2PNK7"/>
<dbReference type="Pfam" id="PF01955">
    <property type="entry name" value="CbiZ"/>
    <property type="match status" value="1"/>
</dbReference>
<dbReference type="PANTHER" id="PTHR35336">
    <property type="entry name" value="ADENOSYLCOBINAMIDE AMIDOHYDROLASE"/>
    <property type="match status" value="1"/>
</dbReference>